<evidence type="ECO:0000256" key="7">
    <source>
        <dbReference type="ARBA" id="ARBA00048782"/>
    </source>
</evidence>
<dbReference type="Gene3D" id="3.30.1060.10">
    <property type="entry name" value="Peptide methionine sulphoxide reductase MsrA"/>
    <property type="match status" value="1"/>
</dbReference>
<evidence type="ECO:0000256" key="10">
    <source>
        <dbReference type="SAM" id="SignalP"/>
    </source>
</evidence>
<accession>A0AAW2RI77</accession>
<dbReference type="GO" id="GO:0034599">
    <property type="term" value="P:cellular response to oxidative stress"/>
    <property type="evidence" value="ECO:0007669"/>
    <property type="project" value="TreeGrafter"/>
</dbReference>
<dbReference type="SUPFAM" id="SSF55068">
    <property type="entry name" value="Peptide methionine sulfoxide reductase"/>
    <property type="match status" value="1"/>
</dbReference>
<reference evidence="12" key="2">
    <citation type="journal article" date="2024" name="Plant">
        <title>Genomic evolution and insights into agronomic trait innovations of Sesamum species.</title>
        <authorList>
            <person name="Miao H."/>
            <person name="Wang L."/>
            <person name="Qu L."/>
            <person name="Liu H."/>
            <person name="Sun Y."/>
            <person name="Le M."/>
            <person name="Wang Q."/>
            <person name="Wei S."/>
            <person name="Zheng Y."/>
            <person name="Lin W."/>
            <person name="Duan Y."/>
            <person name="Cao H."/>
            <person name="Xiong S."/>
            <person name="Wang X."/>
            <person name="Wei L."/>
            <person name="Li C."/>
            <person name="Ma Q."/>
            <person name="Ju M."/>
            <person name="Zhao R."/>
            <person name="Li G."/>
            <person name="Mu C."/>
            <person name="Tian Q."/>
            <person name="Mei H."/>
            <person name="Zhang T."/>
            <person name="Gao T."/>
            <person name="Zhang H."/>
        </authorList>
    </citation>
    <scope>NUCLEOTIDE SEQUENCE</scope>
    <source>
        <strain evidence="12">G02</strain>
    </source>
</reference>
<evidence type="ECO:0000256" key="5">
    <source>
        <dbReference type="ARBA" id="ARBA00030643"/>
    </source>
</evidence>
<dbReference type="EMBL" id="JACGWJ010000013">
    <property type="protein sequence ID" value="KAL0379158.1"/>
    <property type="molecule type" value="Genomic_DNA"/>
</dbReference>
<feature type="chain" id="PRO_5043610056" description="Peptide methionine sulfoxide reductase A5" evidence="10">
    <location>
        <begin position="24"/>
        <end position="266"/>
    </location>
</feature>
<evidence type="ECO:0000313" key="12">
    <source>
        <dbReference type="EMBL" id="KAL0379158.1"/>
    </source>
</evidence>
<comment type="function">
    <text evidence="8">Catalyzes the reduction of methionine sulfoxide (MetSO) to methionine in proteins. Plays a protective role against oxidative stress by restoring activity to proteins that have been inactivated by methionine oxidation. MSRA family specifically reduces the MetSO S-enantiomer.</text>
</comment>
<proteinExistence type="inferred from homology"/>
<dbReference type="Pfam" id="PF01625">
    <property type="entry name" value="PMSR"/>
    <property type="match status" value="1"/>
</dbReference>
<comment type="caution">
    <text evidence="12">The sequence shown here is derived from an EMBL/GenBank/DDBJ whole genome shotgun (WGS) entry which is preliminary data.</text>
</comment>
<reference evidence="12" key="1">
    <citation type="submission" date="2020-06" db="EMBL/GenBank/DDBJ databases">
        <authorList>
            <person name="Li T."/>
            <person name="Hu X."/>
            <person name="Zhang T."/>
            <person name="Song X."/>
            <person name="Zhang H."/>
            <person name="Dai N."/>
            <person name="Sheng W."/>
            <person name="Hou X."/>
            <person name="Wei L."/>
        </authorList>
    </citation>
    <scope>NUCLEOTIDE SEQUENCE</scope>
    <source>
        <strain evidence="12">G02</strain>
        <tissue evidence="12">Leaf</tissue>
    </source>
</reference>
<organism evidence="12">
    <name type="scientific">Sesamum radiatum</name>
    <name type="common">Black benniseed</name>
    <dbReference type="NCBI Taxonomy" id="300843"/>
    <lineage>
        <taxon>Eukaryota</taxon>
        <taxon>Viridiplantae</taxon>
        <taxon>Streptophyta</taxon>
        <taxon>Embryophyta</taxon>
        <taxon>Tracheophyta</taxon>
        <taxon>Spermatophyta</taxon>
        <taxon>Magnoliopsida</taxon>
        <taxon>eudicotyledons</taxon>
        <taxon>Gunneridae</taxon>
        <taxon>Pentapetalae</taxon>
        <taxon>asterids</taxon>
        <taxon>lamiids</taxon>
        <taxon>Lamiales</taxon>
        <taxon>Pedaliaceae</taxon>
        <taxon>Sesamum</taxon>
    </lineage>
</organism>
<evidence type="ECO:0000256" key="3">
    <source>
        <dbReference type="ARBA" id="ARBA00023002"/>
    </source>
</evidence>
<dbReference type="InterPro" id="IPR002569">
    <property type="entry name" value="Met_Sox_Rdtase_MsrA_dom"/>
</dbReference>
<sequence length="266" mass="29682">MKLTASVLLVTTIISWAASPALSIRIPDRISGNANGVSDQPLRTSVFALGSFWRSEAAFGCLDGVVRTAAGYAGGSRPNPEYRSLGDHAECVQIEYNPKIISFRELLDVFWTSHDSRQVFGQGPDVGNQYRSIIFTNGTEETRLAALSKEREQTRSKTSVVTTQIQQLGEFYLAEPEHQKFELKRNPFLLQLIGNLPEEELEQSTLATKLNGYAAELCPPRMQRQIDAKIDDIIRKGGFVDISVLMSTLPFVILLYDMRLLIENVI</sequence>
<evidence type="ECO:0000256" key="4">
    <source>
        <dbReference type="ARBA" id="ARBA00030273"/>
    </source>
</evidence>
<dbReference type="GO" id="GO:0008113">
    <property type="term" value="F:peptide-methionine (S)-S-oxide reductase activity"/>
    <property type="evidence" value="ECO:0007669"/>
    <property type="project" value="UniProtKB-EC"/>
</dbReference>
<gene>
    <name evidence="12" type="ORF">Sradi_3221300</name>
</gene>
<feature type="signal peptide" evidence="10">
    <location>
        <begin position="1"/>
        <end position="23"/>
    </location>
</feature>
<keyword evidence="10" id="KW-0732">Signal</keyword>
<name>A0AAW2RI77_SESRA</name>
<dbReference type="InterPro" id="IPR036509">
    <property type="entry name" value="Met_Sox_Rdtase_MsrA_sf"/>
</dbReference>
<comment type="catalytic activity">
    <reaction evidence="6">
        <text>L-methionyl-[protein] + [thioredoxin]-disulfide + H2O = L-methionyl-(S)-S-oxide-[protein] + [thioredoxin]-dithiol</text>
        <dbReference type="Rhea" id="RHEA:14217"/>
        <dbReference type="Rhea" id="RHEA-COMP:10698"/>
        <dbReference type="Rhea" id="RHEA-COMP:10700"/>
        <dbReference type="Rhea" id="RHEA-COMP:12313"/>
        <dbReference type="Rhea" id="RHEA-COMP:12315"/>
        <dbReference type="ChEBI" id="CHEBI:15377"/>
        <dbReference type="ChEBI" id="CHEBI:16044"/>
        <dbReference type="ChEBI" id="CHEBI:29950"/>
        <dbReference type="ChEBI" id="CHEBI:44120"/>
        <dbReference type="ChEBI" id="CHEBI:50058"/>
        <dbReference type="EC" id="1.8.4.11"/>
    </reaction>
</comment>
<evidence type="ECO:0000256" key="6">
    <source>
        <dbReference type="ARBA" id="ARBA00047806"/>
    </source>
</evidence>
<evidence type="ECO:0000256" key="9">
    <source>
        <dbReference type="ARBA" id="ARBA00067558"/>
    </source>
</evidence>
<feature type="domain" description="Peptide methionine sulphoxide reductase MsrA" evidence="11">
    <location>
        <begin position="46"/>
        <end position="184"/>
    </location>
</feature>
<evidence type="ECO:0000259" key="11">
    <source>
        <dbReference type="Pfam" id="PF01625"/>
    </source>
</evidence>
<evidence type="ECO:0000256" key="8">
    <source>
        <dbReference type="ARBA" id="ARBA00055441"/>
    </source>
</evidence>
<dbReference type="AlphaFoldDB" id="A0AAW2RI77"/>
<comment type="similarity">
    <text evidence="1">Belongs to the MsrA Met sulfoxide reductase family.</text>
</comment>
<dbReference type="HAMAP" id="MF_01401">
    <property type="entry name" value="MsrA"/>
    <property type="match status" value="1"/>
</dbReference>
<dbReference type="NCBIfam" id="TIGR00401">
    <property type="entry name" value="msrA"/>
    <property type="match status" value="1"/>
</dbReference>
<dbReference type="PANTHER" id="PTHR42799">
    <property type="entry name" value="MITOCHONDRIAL PEPTIDE METHIONINE SULFOXIDE REDUCTASE"/>
    <property type="match status" value="1"/>
</dbReference>
<dbReference type="EC" id="1.8.4.11" evidence="2"/>
<evidence type="ECO:0000256" key="2">
    <source>
        <dbReference type="ARBA" id="ARBA00012502"/>
    </source>
</evidence>
<comment type="catalytic activity">
    <reaction evidence="7">
        <text>[thioredoxin]-disulfide + L-methionine + H2O = L-methionine (S)-S-oxide + [thioredoxin]-dithiol</text>
        <dbReference type="Rhea" id="RHEA:19993"/>
        <dbReference type="Rhea" id="RHEA-COMP:10698"/>
        <dbReference type="Rhea" id="RHEA-COMP:10700"/>
        <dbReference type="ChEBI" id="CHEBI:15377"/>
        <dbReference type="ChEBI" id="CHEBI:29950"/>
        <dbReference type="ChEBI" id="CHEBI:50058"/>
        <dbReference type="ChEBI" id="CHEBI:57844"/>
        <dbReference type="ChEBI" id="CHEBI:58772"/>
        <dbReference type="EC" id="1.8.4.11"/>
    </reaction>
</comment>
<dbReference type="InterPro" id="IPR050162">
    <property type="entry name" value="MsrA_MetSO_reductase"/>
</dbReference>
<dbReference type="PANTHER" id="PTHR42799:SF3">
    <property type="entry name" value="PEPTIDE METHIONINE SULFOXIDE REDUCTASE A5"/>
    <property type="match status" value="1"/>
</dbReference>
<protein>
    <recommendedName>
        <fullName evidence="9">Peptide methionine sulfoxide reductase A5</fullName>
        <ecNumber evidence="2">1.8.4.11</ecNumber>
    </recommendedName>
    <alternativeName>
        <fullName evidence="5">Peptide-methionine (S)-S-oxide reductase</fullName>
    </alternativeName>
    <alternativeName>
        <fullName evidence="4">Protein-methionine-S-oxide reductase</fullName>
    </alternativeName>
</protein>
<dbReference type="GO" id="GO:0005737">
    <property type="term" value="C:cytoplasm"/>
    <property type="evidence" value="ECO:0007669"/>
    <property type="project" value="TreeGrafter"/>
</dbReference>
<evidence type="ECO:0000256" key="1">
    <source>
        <dbReference type="ARBA" id="ARBA00005591"/>
    </source>
</evidence>
<keyword evidence="3" id="KW-0560">Oxidoreductase</keyword>
<dbReference type="FunFam" id="3.30.1060.10:FF:000004">
    <property type="entry name" value="Peptide methionine sulfoxide reductase A5"/>
    <property type="match status" value="1"/>
</dbReference>